<dbReference type="AlphaFoldDB" id="A0A928Z5I3"/>
<accession>A0A928Z5I3</accession>
<dbReference type="EMBL" id="JADEXN010000006">
    <property type="protein sequence ID" value="MBE9039337.1"/>
    <property type="molecule type" value="Genomic_DNA"/>
</dbReference>
<dbReference type="EC" id="2.1.1.33" evidence="7"/>
<sequence length="210" mass="24242">MSLPRVRQHVNPLSQKYQQPIDPPCWENIYQNPTQPLHLDIGCGRGRFLSELAPLQPHWNFLGLEIREALVKDANTRREEAGCPNLHFLFCNVSHALQPILATFPDRILKRVTIQFPDPWFKKRHQKRRVVQSSLVEILATYLVPGGEVVLQSDVEAVATEMRDRFSAHPIFQCTSTEWLAQNPLQIPTEREIITLNNGEPVYRAMFVRT</sequence>
<evidence type="ECO:0000256" key="1">
    <source>
        <dbReference type="ARBA" id="ARBA00000142"/>
    </source>
</evidence>
<keyword evidence="3 7" id="KW-0489">Methyltransferase</keyword>
<proteinExistence type="inferred from homology"/>
<comment type="caution">
    <text evidence="7">Lacks conserved residue(s) required for the propagation of feature annotation.</text>
</comment>
<evidence type="ECO:0000313" key="9">
    <source>
        <dbReference type="Proteomes" id="UP000621799"/>
    </source>
</evidence>
<evidence type="ECO:0000256" key="6">
    <source>
        <dbReference type="ARBA" id="ARBA00022694"/>
    </source>
</evidence>
<dbReference type="HAMAP" id="MF_01057">
    <property type="entry name" value="tRNA_methyltr_TrmB"/>
    <property type="match status" value="1"/>
</dbReference>
<evidence type="ECO:0000256" key="4">
    <source>
        <dbReference type="ARBA" id="ARBA00022679"/>
    </source>
</evidence>
<dbReference type="InterPro" id="IPR003358">
    <property type="entry name" value="tRNA_(Gua-N-7)_MeTrfase_Trmb"/>
</dbReference>
<dbReference type="RefSeq" id="WP_264319599.1">
    <property type="nucleotide sequence ID" value="NZ_JADEXN010000006.1"/>
</dbReference>
<feature type="binding site" evidence="7">
    <location>
        <position position="65"/>
    </location>
    <ligand>
        <name>S-adenosyl-L-methionine</name>
        <dbReference type="ChEBI" id="CHEBI:59789"/>
    </ligand>
</feature>
<evidence type="ECO:0000256" key="3">
    <source>
        <dbReference type="ARBA" id="ARBA00022603"/>
    </source>
</evidence>
<evidence type="ECO:0000256" key="7">
    <source>
        <dbReference type="HAMAP-Rule" id="MF_01057"/>
    </source>
</evidence>
<keyword evidence="5 7" id="KW-0949">S-adenosyl-L-methionine</keyword>
<gene>
    <name evidence="7 8" type="primary">trmB</name>
    <name evidence="8" type="ORF">IQ235_00820</name>
</gene>
<comment type="similarity">
    <text evidence="7">Belongs to the class I-like SAM-binding methyltransferase superfamily. TrmB family.</text>
</comment>
<organism evidence="8 9">
    <name type="scientific">Zarconia navalis LEGE 11467</name>
    <dbReference type="NCBI Taxonomy" id="1828826"/>
    <lineage>
        <taxon>Bacteria</taxon>
        <taxon>Bacillati</taxon>
        <taxon>Cyanobacteriota</taxon>
        <taxon>Cyanophyceae</taxon>
        <taxon>Oscillatoriophycideae</taxon>
        <taxon>Oscillatoriales</taxon>
        <taxon>Oscillatoriales incertae sedis</taxon>
        <taxon>Zarconia</taxon>
        <taxon>Zarconia navalis</taxon>
    </lineage>
</organism>
<keyword evidence="6 7" id="KW-0819">tRNA processing</keyword>
<comment type="caution">
    <text evidence="8">The sequence shown here is derived from an EMBL/GenBank/DDBJ whole genome shotgun (WGS) entry which is preliminary data.</text>
</comment>
<feature type="binding site" evidence="7">
    <location>
        <position position="92"/>
    </location>
    <ligand>
        <name>S-adenosyl-L-methionine</name>
        <dbReference type="ChEBI" id="CHEBI:59789"/>
    </ligand>
</feature>
<keyword evidence="4 7" id="KW-0808">Transferase</keyword>
<dbReference type="InterPro" id="IPR029063">
    <property type="entry name" value="SAM-dependent_MTases_sf"/>
</dbReference>
<dbReference type="GO" id="GO:0008176">
    <property type="term" value="F:tRNA (guanine(46)-N7)-methyltransferase activity"/>
    <property type="evidence" value="ECO:0007669"/>
    <property type="project" value="UniProtKB-UniRule"/>
</dbReference>
<feature type="binding site" evidence="7">
    <location>
        <position position="154"/>
    </location>
    <ligand>
        <name>substrate</name>
    </ligand>
</feature>
<reference evidence="8" key="1">
    <citation type="submission" date="2020-10" db="EMBL/GenBank/DDBJ databases">
        <authorList>
            <person name="Castelo-Branco R."/>
            <person name="Eusebio N."/>
            <person name="Adriana R."/>
            <person name="Vieira A."/>
            <person name="Brugerolle De Fraissinette N."/>
            <person name="Rezende De Castro R."/>
            <person name="Schneider M.P."/>
            <person name="Vasconcelos V."/>
            <person name="Leao P.N."/>
        </authorList>
    </citation>
    <scope>NUCLEOTIDE SEQUENCE</scope>
    <source>
        <strain evidence="8">LEGE 11467</strain>
    </source>
</reference>
<name>A0A928Z5I3_9CYAN</name>
<dbReference type="Gene3D" id="3.40.50.150">
    <property type="entry name" value="Vaccinia Virus protein VP39"/>
    <property type="match status" value="1"/>
</dbReference>
<comment type="function">
    <text evidence="2 7">Catalyzes the formation of N(7)-methylguanine at position 46 (m7G46) in tRNA.</text>
</comment>
<dbReference type="NCBIfam" id="TIGR00091">
    <property type="entry name" value="tRNA (guanosine(46)-N7)-methyltransferase TrmB"/>
    <property type="match status" value="1"/>
</dbReference>
<dbReference type="PANTHER" id="PTHR23417">
    <property type="entry name" value="3-DEOXY-D-MANNO-OCTULOSONIC-ACID TRANSFERASE/TRNA GUANINE-N 7 - -METHYLTRANSFERASE"/>
    <property type="match status" value="1"/>
</dbReference>
<dbReference type="CDD" id="cd02440">
    <property type="entry name" value="AdoMet_MTases"/>
    <property type="match status" value="1"/>
</dbReference>
<evidence type="ECO:0000256" key="2">
    <source>
        <dbReference type="ARBA" id="ARBA00003015"/>
    </source>
</evidence>
<dbReference type="SUPFAM" id="SSF53335">
    <property type="entry name" value="S-adenosyl-L-methionine-dependent methyltransferases"/>
    <property type="match status" value="1"/>
</dbReference>
<evidence type="ECO:0000313" key="8">
    <source>
        <dbReference type="EMBL" id="MBE9039337.1"/>
    </source>
</evidence>
<feature type="binding site" evidence="7">
    <location>
        <position position="122"/>
    </location>
    <ligand>
        <name>substrate</name>
    </ligand>
</feature>
<comment type="pathway">
    <text evidence="7">tRNA modification; N(7)-methylguanine-tRNA biosynthesis.</text>
</comment>
<comment type="catalytic activity">
    <reaction evidence="1 7">
        <text>guanosine(46) in tRNA + S-adenosyl-L-methionine = N(7)-methylguanosine(46) in tRNA + S-adenosyl-L-homocysteine</text>
        <dbReference type="Rhea" id="RHEA:42708"/>
        <dbReference type="Rhea" id="RHEA-COMP:10188"/>
        <dbReference type="Rhea" id="RHEA-COMP:10189"/>
        <dbReference type="ChEBI" id="CHEBI:57856"/>
        <dbReference type="ChEBI" id="CHEBI:59789"/>
        <dbReference type="ChEBI" id="CHEBI:74269"/>
        <dbReference type="ChEBI" id="CHEBI:74480"/>
        <dbReference type="EC" id="2.1.1.33"/>
    </reaction>
</comment>
<dbReference type="PROSITE" id="PS51625">
    <property type="entry name" value="SAM_MT_TRMB"/>
    <property type="match status" value="1"/>
</dbReference>
<feature type="binding site" evidence="7">
    <location>
        <position position="118"/>
    </location>
    <ligand>
        <name>S-adenosyl-L-methionine</name>
        <dbReference type="ChEBI" id="CHEBI:59789"/>
    </ligand>
</feature>
<feature type="binding site" evidence="7">
    <location>
        <position position="40"/>
    </location>
    <ligand>
        <name>S-adenosyl-L-methionine</name>
        <dbReference type="ChEBI" id="CHEBI:59789"/>
    </ligand>
</feature>
<dbReference type="InterPro" id="IPR055361">
    <property type="entry name" value="tRNA_methyltr_TrmB_bact"/>
</dbReference>
<protein>
    <recommendedName>
        <fullName evidence="7">tRNA (guanine-N(7)-)-methyltransferase</fullName>
        <ecNumber evidence="7">2.1.1.33</ecNumber>
    </recommendedName>
    <alternativeName>
        <fullName evidence="7">tRNA (guanine(46)-N(7))-methyltransferase</fullName>
    </alternativeName>
    <alternativeName>
        <fullName evidence="7">tRNA(m7G46)-methyltransferase</fullName>
    </alternativeName>
</protein>
<evidence type="ECO:0000256" key="5">
    <source>
        <dbReference type="ARBA" id="ARBA00022691"/>
    </source>
</evidence>
<dbReference type="Pfam" id="PF02390">
    <property type="entry name" value="Methyltransf_4"/>
    <property type="match status" value="1"/>
</dbReference>
<keyword evidence="9" id="KW-1185">Reference proteome</keyword>
<dbReference type="Proteomes" id="UP000621799">
    <property type="component" value="Unassembled WGS sequence"/>
</dbReference>
<dbReference type="PANTHER" id="PTHR23417:SF21">
    <property type="entry name" value="TRNA (GUANINE-N(7)-)-METHYLTRANSFERASE"/>
    <property type="match status" value="1"/>
</dbReference>
<dbReference type="GO" id="GO:0043527">
    <property type="term" value="C:tRNA methyltransferase complex"/>
    <property type="evidence" value="ECO:0007669"/>
    <property type="project" value="TreeGrafter"/>
</dbReference>